<dbReference type="GO" id="GO:0006952">
    <property type="term" value="P:defense response"/>
    <property type="evidence" value="ECO:0007669"/>
    <property type="project" value="UniProtKB-KW"/>
</dbReference>
<feature type="transmembrane region" description="Helical" evidence="10">
    <location>
        <begin position="57"/>
        <end position="77"/>
    </location>
</feature>
<keyword evidence="6 8" id="KW-0472">Membrane</keyword>
<comment type="function">
    <text evidence="8">May be involved in modulation of pathogen defense and leaf cell death.</text>
</comment>
<keyword evidence="12" id="KW-1185">Reference proteome</keyword>
<evidence type="ECO:0000256" key="6">
    <source>
        <dbReference type="ARBA" id="ARBA00023136"/>
    </source>
</evidence>
<accession>A0A8T0J749</accession>
<feature type="compositionally biased region" description="Basic and acidic residues" evidence="9">
    <location>
        <begin position="509"/>
        <end position="531"/>
    </location>
</feature>
<dbReference type="PANTHER" id="PTHR31942">
    <property type="entry name" value="MLO-LIKE PROTEIN 1"/>
    <property type="match status" value="1"/>
</dbReference>
<dbReference type="PANTHER" id="PTHR31942:SF52">
    <property type="entry name" value="MLO-LIKE PROTEIN 1"/>
    <property type="match status" value="1"/>
</dbReference>
<comment type="domain">
    <text evidence="8">The C-terminus contains a calmodulin-binding domain, which binds calmodulin in a calcium-dependent fashion.</text>
</comment>
<comment type="caution">
    <text evidence="11">The sequence shown here is derived from an EMBL/GenBank/DDBJ whole genome shotgun (WGS) entry which is preliminary data.</text>
</comment>
<feature type="transmembrane region" description="Helical" evidence="10">
    <location>
        <begin position="412"/>
        <end position="433"/>
    </location>
</feature>
<evidence type="ECO:0000256" key="3">
    <source>
        <dbReference type="ARBA" id="ARBA00022692"/>
    </source>
</evidence>
<name>A0A8T0J749_CERPU</name>
<reference evidence="11" key="1">
    <citation type="submission" date="2020-06" db="EMBL/GenBank/DDBJ databases">
        <title>WGS assembly of Ceratodon purpureus strain R40.</title>
        <authorList>
            <person name="Carey S.B."/>
            <person name="Jenkins J."/>
            <person name="Shu S."/>
            <person name="Lovell J.T."/>
            <person name="Sreedasyam A."/>
            <person name="Maumus F."/>
            <person name="Tiley G.P."/>
            <person name="Fernandez-Pozo N."/>
            <person name="Barry K."/>
            <person name="Chen C."/>
            <person name="Wang M."/>
            <person name="Lipzen A."/>
            <person name="Daum C."/>
            <person name="Saski C.A."/>
            <person name="Payton A.C."/>
            <person name="Mcbreen J.C."/>
            <person name="Conrad R.E."/>
            <person name="Kollar L.M."/>
            <person name="Olsson S."/>
            <person name="Huttunen S."/>
            <person name="Landis J.B."/>
            <person name="Wickett N.J."/>
            <person name="Johnson M.G."/>
            <person name="Rensing S.A."/>
            <person name="Grimwood J."/>
            <person name="Schmutz J."/>
            <person name="Mcdaniel S.F."/>
        </authorList>
    </citation>
    <scope>NUCLEOTIDE SEQUENCE</scope>
    <source>
        <strain evidence="11">R40</strain>
    </source>
</reference>
<evidence type="ECO:0000256" key="1">
    <source>
        <dbReference type="ARBA" id="ARBA00004141"/>
    </source>
</evidence>
<evidence type="ECO:0000256" key="9">
    <source>
        <dbReference type="SAM" id="MobiDB-lite"/>
    </source>
</evidence>
<evidence type="ECO:0000256" key="2">
    <source>
        <dbReference type="ARBA" id="ARBA00006574"/>
    </source>
</evidence>
<evidence type="ECO:0000256" key="4">
    <source>
        <dbReference type="ARBA" id="ARBA00022821"/>
    </source>
</evidence>
<evidence type="ECO:0000313" key="12">
    <source>
        <dbReference type="Proteomes" id="UP000822688"/>
    </source>
</evidence>
<dbReference type="GO" id="GO:0016020">
    <property type="term" value="C:membrane"/>
    <property type="evidence" value="ECO:0007669"/>
    <property type="project" value="UniProtKB-SubCell"/>
</dbReference>
<comment type="similarity">
    <text evidence="2 8">Belongs to the MLO family.</text>
</comment>
<dbReference type="AlphaFoldDB" id="A0A8T0J749"/>
<keyword evidence="3 8" id="KW-0812">Transmembrane</keyword>
<feature type="transmembrane region" description="Helical" evidence="10">
    <location>
        <begin position="12"/>
        <end position="31"/>
    </location>
</feature>
<dbReference type="EMBL" id="CM026421">
    <property type="protein sequence ID" value="KAG0591042.1"/>
    <property type="molecule type" value="Genomic_DNA"/>
</dbReference>
<dbReference type="GO" id="GO:0005516">
    <property type="term" value="F:calmodulin binding"/>
    <property type="evidence" value="ECO:0007669"/>
    <property type="project" value="UniProtKB-KW"/>
</dbReference>
<evidence type="ECO:0000256" key="10">
    <source>
        <dbReference type="SAM" id="Phobius"/>
    </source>
</evidence>
<dbReference type="InterPro" id="IPR004326">
    <property type="entry name" value="Mlo"/>
</dbReference>
<proteinExistence type="inferred from homology"/>
<feature type="region of interest" description="Disordered" evidence="9">
    <location>
        <begin position="464"/>
        <end position="531"/>
    </location>
</feature>
<organism evidence="11 12">
    <name type="scientific">Ceratodon purpureus</name>
    <name type="common">Fire moss</name>
    <name type="synonym">Dicranum purpureum</name>
    <dbReference type="NCBI Taxonomy" id="3225"/>
    <lineage>
        <taxon>Eukaryota</taxon>
        <taxon>Viridiplantae</taxon>
        <taxon>Streptophyta</taxon>
        <taxon>Embryophyta</taxon>
        <taxon>Bryophyta</taxon>
        <taxon>Bryophytina</taxon>
        <taxon>Bryopsida</taxon>
        <taxon>Dicranidae</taxon>
        <taxon>Pseudoditrichales</taxon>
        <taxon>Ditrichaceae</taxon>
        <taxon>Ceratodon</taxon>
    </lineage>
</organism>
<keyword evidence="4 8" id="KW-0611">Plant defense</keyword>
<dbReference type="Pfam" id="PF03094">
    <property type="entry name" value="Mlo"/>
    <property type="match status" value="1"/>
</dbReference>
<keyword evidence="8" id="KW-0112">Calmodulin-binding</keyword>
<protein>
    <recommendedName>
        <fullName evidence="8">MLO-like protein</fullName>
    </recommendedName>
</protein>
<feature type="transmembrane region" description="Helical" evidence="10">
    <location>
        <begin position="286"/>
        <end position="305"/>
    </location>
</feature>
<feature type="transmembrane region" description="Helical" evidence="10">
    <location>
        <begin position="164"/>
        <end position="186"/>
    </location>
</feature>
<evidence type="ECO:0000256" key="5">
    <source>
        <dbReference type="ARBA" id="ARBA00022989"/>
    </source>
</evidence>
<evidence type="ECO:0000256" key="7">
    <source>
        <dbReference type="ARBA" id="ARBA00023265"/>
    </source>
</evidence>
<feature type="transmembrane region" description="Helical" evidence="10">
    <location>
        <begin position="369"/>
        <end position="392"/>
    </location>
</feature>
<gene>
    <name evidence="8" type="primary">MLO</name>
    <name evidence="11" type="ORF">KC19_1G144900</name>
</gene>
<keyword evidence="7 8" id="KW-0568">Pathogenesis-related protein</keyword>
<sequence length="531" mass="60352">MAYTLEQTPTWAVAAVCTVIVFVSVLVERLIHSLGHRLKEKKQKPLFEALEKMKEELMVMGFISLFLVVFQASIISLCMPESWSDFMLPCPYDKNARATGDGYGIPGRRKLLAAAVAQVENLITIGGRKLLDPEHTRRLAATAGKCPTGKVHIISLEGLHQLHIFIFVMTCVHVVYSCITIFLGFYRMHGWATWEEETRADNYDQVAALRNGFKLKRTKTYVASKDQHALSCASLLSWCVSFFRQFGSAVVKEEYLALRLGFIVTHNLTNKFDFHSYIKRTLEDDFKVIVGINSSLWAFVVIFLLLNVHNWYTYFWIAFLPLFMILLVGTKLQHIIQQLSLETAQSQGVIGVKIVEARDSLFWFNRPQILLSLIHFILFQNAFELAFFLWILFTFGFDSCVMGKAWPVITRLVMGTAVQILCSYSTLPLYALVTQMGSHYKKGIFQEKTASAIIGWRHKAKKNLQKKAQEGEDEGAGQIMSLRSQAAESMERDVPRDSVSSTTGNAWDLESRPLRREALDSATDETRHPHK</sequence>
<evidence type="ECO:0000256" key="8">
    <source>
        <dbReference type="RuleBase" id="RU280816"/>
    </source>
</evidence>
<comment type="subcellular location">
    <subcellularLocation>
        <location evidence="1 8">Membrane</location>
        <topology evidence="1 8">Multi-pass membrane protein</topology>
    </subcellularLocation>
</comment>
<dbReference type="Proteomes" id="UP000822688">
    <property type="component" value="Chromosome 1"/>
</dbReference>
<evidence type="ECO:0000313" key="11">
    <source>
        <dbReference type="EMBL" id="KAG0591042.1"/>
    </source>
</evidence>
<keyword evidence="5 8" id="KW-1133">Transmembrane helix</keyword>
<feature type="transmembrane region" description="Helical" evidence="10">
    <location>
        <begin position="311"/>
        <end position="329"/>
    </location>
</feature>